<dbReference type="PATRIC" id="fig|1068978.7.peg.6362"/>
<proteinExistence type="predicted"/>
<dbReference type="InterPro" id="IPR046214">
    <property type="entry name" value="DUF6247"/>
</dbReference>
<dbReference type="KEGG" id="amq:AMETH_5927"/>
<reference evidence="2 3" key="1">
    <citation type="submission" date="2014-07" db="EMBL/GenBank/DDBJ databases">
        <title>Whole Genome Sequence of the Amycolatopsis methanolica 239.</title>
        <authorList>
            <person name="Tang B."/>
        </authorList>
    </citation>
    <scope>NUCLEOTIDE SEQUENCE [LARGE SCALE GENOMIC DNA]</scope>
    <source>
        <strain evidence="2 3">239</strain>
    </source>
</reference>
<evidence type="ECO:0000313" key="3">
    <source>
        <dbReference type="Proteomes" id="UP000062973"/>
    </source>
</evidence>
<dbReference type="HOGENOM" id="CLU_158659_0_0_11"/>
<dbReference type="AlphaFoldDB" id="A0A076MY21"/>
<feature type="region of interest" description="Disordered" evidence="1">
    <location>
        <begin position="1"/>
        <end position="22"/>
    </location>
</feature>
<sequence>MHMTAAASHDGPTPGRGRFDSPREIRAALLPEEMPAFDAAYQRALREASETLSLETLQSTLTNWRRIARMTQADPAAHRRMLQQAERTRRTGQPPEGAVEWEQLRAELGV</sequence>
<gene>
    <name evidence="2" type="ORF">AMETH_5927</name>
</gene>
<dbReference type="STRING" id="1068978.AMETH_5927"/>
<accession>A0A076MY21</accession>
<dbReference type="EMBL" id="CP009110">
    <property type="protein sequence ID" value="AIJ26019.1"/>
    <property type="molecule type" value="Genomic_DNA"/>
</dbReference>
<dbReference type="eggNOG" id="ENOG5031UPF">
    <property type="taxonomic scope" value="Bacteria"/>
</dbReference>
<evidence type="ECO:0000256" key="1">
    <source>
        <dbReference type="SAM" id="MobiDB-lite"/>
    </source>
</evidence>
<dbReference type="Proteomes" id="UP000062973">
    <property type="component" value="Chromosome"/>
</dbReference>
<dbReference type="Pfam" id="PF19760">
    <property type="entry name" value="DUF6247"/>
    <property type="match status" value="1"/>
</dbReference>
<name>A0A076MY21_AMYME</name>
<keyword evidence="3" id="KW-1185">Reference proteome</keyword>
<organism evidence="2 3">
    <name type="scientific">Amycolatopsis methanolica 239</name>
    <dbReference type="NCBI Taxonomy" id="1068978"/>
    <lineage>
        <taxon>Bacteria</taxon>
        <taxon>Bacillati</taxon>
        <taxon>Actinomycetota</taxon>
        <taxon>Actinomycetes</taxon>
        <taxon>Pseudonocardiales</taxon>
        <taxon>Pseudonocardiaceae</taxon>
        <taxon>Amycolatopsis</taxon>
        <taxon>Amycolatopsis methanolica group</taxon>
    </lineage>
</organism>
<protein>
    <submittedName>
        <fullName evidence="2">Uncharacterized protein</fullName>
    </submittedName>
</protein>
<evidence type="ECO:0000313" key="2">
    <source>
        <dbReference type="EMBL" id="AIJ26019.1"/>
    </source>
</evidence>